<dbReference type="Proteomes" id="UP000887116">
    <property type="component" value="Unassembled WGS sequence"/>
</dbReference>
<organism evidence="1 2">
    <name type="scientific">Trichonephila clavata</name>
    <name type="common">Joro spider</name>
    <name type="synonym">Nephila clavata</name>
    <dbReference type="NCBI Taxonomy" id="2740835"/>
    <lineage>
        <taxon>Eukaryota</taxon>
        <taxon>Metazoa</taxon>
        <taxon>Ecdysozoa</taxon>
        <taxon>Arthropoda</taxon>
        <taxon>Chelicerata</taxon>
        <taxon>Arachnida</taxon>
        <taxon>Araneae</taxon>
        <taxon>Araneomorphae</taxon>
        <taxon>Entelegynae</taxon>
        <taxon>Araneoidea</taxon>
        <taxon>Nephilidae</taxon>
        <taxon>Trichonephila</taxon>
    </lineage>
</organism>
<dbReference type="AlphaFoldDB" id="A0A8X6JZ86"/>
<name>A0A8X6JZ86_TRICU</name>
<protein>
    <submittedName>
        <fullName evidence="1">Uncharacterized protein</fullName>
    </submittedName>
</protein>
<gene>
    <name evidence="1" type="ORF">TNCT_398381</name>
</gene>
<sequence>MRTSLFELGDHEILGRNCCHGTLLHYHEILRRDGFRARVLIYSGIKPKASEFFGNRSFDIFNEFGNFFHHPFMGEDAPRKYGNFGCFFVIGTERKRKKAEYCEKGCYESNGSPLKQKISVEMFAMDNAQKMALEWMCQRGALELQH</sequence>
<evidence type="ECO:0000313" key="1">
    <source>
        <dbReference type="EMBL" id="GFR23526.1"/>
    </source>
</evidence>
<dbReference type="EMBL" id="BMAO01038243">
    <property type="protein sequence ID" value="GFR23526.1"/>
    <property type="molecule type" value="Genomic_DNA"/>
</dbReference>
<reference evidence="1" key="1">
    <citation type="submission" date="2020-07" db="EMBL/GenBank/DDBJ databases">
        <title>Multicomponent nature underlies the extraordinary mechanical properties of spider dragline silk.</title>
        <authorList>
            <person name="Kono N."/>
            <person name="Nakamura H."/>
            <person name="Mori M."/>
            <person name="Yoshida Y."/>
            <person name="Ohtoshi R."/>
            <person name="Malay A.D."/>
            <person name="Moran D.A.P."/>
            <person name="Tomita M."/>
            <person name="Numata K."/>
            <person name="Arakawa K."/>
        </authorList>
    </citation>
    <scope>NUCLEOTIDE SEQUENCE</scope>
</reference>
<comment type="caution">
    <text evidence="1">The sequence shown here is derived from an EMBL/GenBank/DDBJ whole genome shotgun (WGS) entry which is preliminary data.</text>
</comment>
<proteinExistence type="predicted"/>
<accession>A0A8X6JZ86</accession>
<evidence type="ECO:0000313" key="2">
    <source>
        <dbReference type="Proteomes" id="UP000887116"/>
    </source>
</evidence>
<keyword evidence="2" id="KW-1185">Reference proteome</keyword>